<keyword evidence="4" id="KW-0408">Iron</keyword>
<proteinExistence type="predicted"/>
<evidence type="ECO:0000256" key="3">
    <source>
        <dbReference type="ARBA" id="ARBA00023002"/>
    </source>
</evidence>
<dbReference type="Proteomes" id="UP000628854">
    <property type="component" value="Unassembled WGS sequence"/>
</dbReference>
<dbReference type="InterPro" id="IPR017941">
    <property type="entry name" value="Rieske_2Fe-2S"/>
</dbReference>
<feature type="region of interest" description="Disordered" evidence="6">
    <location>
        <begin position="431"/>
        <end position="462"/>
    </location>
</feature>
<name>A0ABQ1K1Y4_9PROT</name>
<dbReference type="InterPro" id="IPR050584">
    <property type="entry name" value="Cholesterol_7-desaturase"/>
</dbReference>
<dbReference type="Pfam" id="PF00355">
    <property type="entry name" value="Rieske"/>
    <property type="match status" value="1"/>
</dbReference>
<organism evidence="8 9">
    <name type="scientific">Henriciella pelagia</name>
    <dbReference type="NCBI Taxonomy" id="1977912"/>
    <lineage>
        <taxon>Bacteria</taxon>
        <taxon>Pseudomonadati</taxon>
        <taxon>Pseudomonadota</taxon>
        <taxon>Alphaproteobacteria</taxon>
        <taxon>Hyphomonadales</taxon>
        <taxon>Hyphomonadaceae</taxon>
        <taxon>Henriciella</taxon>
    </lineage>
</organism>
<evidence type="ECO:0000256" key="2">
    <source>
        <dbReference type="ARBA" id="ARBA00022723"/>
    </source>
</evidence>
<evidence type="ECO:0000259" key="7">
    <source>
        <dbReference type="PROSITE" id="PS51296"/>
    </source>
</evidence>
<evidence type="ECO:0000313" key="8">
    <source>
        <dbReference type="EMBL" id="GGB81295.1"/>
    </source>
</evidence>
<dbReference type="EMBL" id="BMKF01000003">
    <property type="protein sequence ID" value="GGB81295.1"/>
    <property type="molecule type" value="Genomic_DNA"/>
</dbReference>
<dbReference type="Gene3D" id="3.90.380.10">
    <property type="entry name" value="Naphthalene 1,2-dioxygenase Alpha Subunit, Chain A, domain 1"/>
    <property type="match status" value="1"/>
</dbReference>
<evidence type="ECO:0000313" key="9">
    <source>
        <dbReference type="Proteomes" id="UP000628854"/>
    </source>
</evidence>
<protein>
    <recommendedName>
        <fullName evidence="7">Rieske domain-containing protein</fullName>
    </recommendedName>
</protein>
<feature type="domain" description="Rieske" evidence="7">
    <location>
        <begin position="114"/>
        <end position="222"/>
    </location>
</feature>
<dbReference type="PANTHER" id="PTHR21266:SF59">
    <property type="entry name" value="BLR4922 PROTEIN"/>
    <property type="match status" value="1"/>
</dbReference>
<feature type="compositionally biased region" description="Basic and acidic residues" evidence="6">
    <location>
        <begin position="431"/>
        <end position="450"/>
    </location>
</feature>
<keyword evidence="2" id="KW-0479">Metal-binding</keyword>
<keyword evidence="1" id="KW-0001">2Fe-2S</keyword>
<dbReference type="Gene3D" id="2.102.10.10">
    <property type="entry name" value="Rieske [2Fe-2S] iron-sulphur domain"/>
    <property type="match status" value="1"/>
</dbReference>
<evidence type="ECO:0000256" key="1">
    <source>
        <dbReference type="ARBA" id="ARBA00022714"/>
    </source>
</evidence>
<dbReference type="InterPro" id="IPR036922">
    <property type="entry name" value="Rieske_2Fe-2S_sf"/>
</dbReference>
<gene>
    <name evidence="8" type="ORF">GCM10011503_32610</name>
</gene>
<sequence length="462" mass="51974">MPDGNAHTLIDEKERFQTVAPTTSYGGKFKRGTAELVGRKARAIFGSIPGLGFLKRRYDEPRLQVLSSESSFMANWYKKPHGTPDKPDSIREVPWDYVEEYQEEIPFFGLREYWYPALFSDELKHNEHKAIKLLGDNVILFRDKDGSPCALENRCPHRGPLLSLGQVNVWDVGTITCRYHGMTFNKHGDCVAFLADGPDSPACKKVKAVSYPATEEGGIIWVYMGVKEPKPLLDSMAHIREVLADDVLVRNRMEVPYSYLNQLDNTVDMTHVGCLHRTCYLFGDQKMGGGVKFEMLPGNGVYASLREEGGHGGTKAIDDIRWFMPNLVHHGREFMEGGVHGLFFWFVPNDIGTFTGWLIGAIDSSVVSKRKAKTMSFMLKKALQSDQLPGMACFVGGDAPMQMSQGRIARWDKDQLARTDRAVLKVRQMMKDAHKEEQEERRKRGLDPLAHRVTTRAGASAG</sequence>
<keyword evidence="9" id="KW-1185">Reference proteome</keyword>
<evidence type="ECO:0000256" key="4">
    <source>
        <dbReference type="ARBA" id="ARBA00023004"/>
    </source>
</evidence>
<accession>A0ABQ1K1Y4</accession>
<reference evidence="9" key="1">
    <citation type="journal article" date="2019" name="Int. J. Syst. Evol. Microbiol.">
        <title>The Global Catalogue of Microorganisms (GCM) 10K type strain sequencing project: providing services to taxonomists for standard genome sequencing and annotation.</title>
        <authorList>
            <consortium name="The Broad Institute Genomics Platform"/>
            <consortium name="The Broad Institute Genome Sequencing Center for Infectious Disease"/>
            <person name="Wu L."/>
            <person name="Ma J."/>
        </authorList>
    </citation>
    <scope>NUCLEOTIDE SEQUENCE [LARGE SCALE GENOMIC DNA]</scope>
    <source>
        <strain evidence="9">CGMCC 1.15928</strain>
    </source>
</reference>
<dbReference type="SUPFAM" id="SSF55961">
    <property type="entry name" value="Bet v1-like"/>
    <property type="match status" value="1"/>
</dbReference>
<dbReference type="PROSITE" id="PS51296">
    <property type="entry name" value="RIESKE"/>
    <property type="match status" value="1"/>
</dbReference>
<dbReference type="SUPFAM" id="SSF50022">
    <property type="entry name" value="ISP domain"/>
    <property type="match status" value="1"/>
</dbReference>
<keyword evidence="3" id="KW-0560">Oxidoreductase</keyword>
<keyword evidence="5" id="KW-0411">Iron-sulfur</keyword>
<dbReference type="PANTHER" id="PTHR21266">
    <property type="entry name" value="IRON-SULFUR DOMAIN CONTAINING PROTEIN"/>
    <property type="match status" value="1"/>
</dbReference>
<evidence type="ECO:0000256" key="6">
    <source>
        <dbReference type="SAM" id="MobiDB-lite"/>
    </source>
</evidence>
<comment type="caution">
    <text evidence="8">The sequence shown here is derived from an EMBL/GenBank/DDBJ whole genome shotgun (WGS) entry which is preliminary data.</text>
</comment>
<evidence type="ECO:0000256" key="5">
    <source>
        <dbReference type="ARBA" id="ARBA00023014"/>
    </source>
</evidence>
<dbReference type="RefSeq" id="WP_084394783.1">
    <property type="nucleotide sequence ID" value="NZ_BMKF01000003.1"/>
</dbReference>